<accession>A0A2P4XKR6</accession>
<gene>
    <name evidence="1" type="ORF">PHPALM_18043</name>
</gene>
<reference evidence="1 2" key="1">
    <citation type="journal article" date="2017" name="Genome Biol. Evol.">
        <title>Phytophthora megakarya and P. palmivora, closely related causal agents of cacao black pod rot, underwent increases in genome sizes and gene numbers by different mechanisms.</title>
        <authorList>
            <person name="Ali S.S."/>
            <person name="Shao J."/>
            <person name="Lary D.J."/>
            <person name="Kronmiller B."/>
            <person name="Shen D."/>
            <person name="Strem M.D."/>
            <person name="Amoako-Attah I."/>
            <person name="Akrofi A.Y."/>
            <person name="Begoude B.A."/>
            <person name="Ten Hoopen G.M."/>
            <person name="Coulibaly K."/>
            <person name="Kebe B.I."/>
            <person name="Melnick R.L."/>
            <person name="Guiltinan M.J."/>
            <person name="Tyler B.M."/>
            <person name="Meinhardt L.W."/>
            <person name="Bailey B.A."/>
        </authorList>
    </citation>
    <scope>NUCLEOTIDE SEQUENCE [LARGE SCALE GENOMIC DNA]</scope>
    <source>
        <strain evidence="2">sbr112.9</strain>
    </source>
</reference>
<dbReference type="OrthoDB" id="127684at2759"/>
<dbReference type="Proteomes" id="UP000237271">
    <property type="component" value="Unassembled WGS sequence"/>
</dbReference>
<keyword evidence="2" id="KW-1185">Reference proteome</keyword>
<dbReference type="EMBL" id="NCKW01009725">
    <property type="protein sequence ID" value="POM66142.1"/>
    <property type="molecule type" value="Genomic_DNA"/>
</dbReference>
<dbReference type="AlphaFoldDB" id="A0A2P4XKR6"/>
<sequence length="346" mass="39170">MQSTTDFLSDAAFFQEAVDFLDMNCFSPTSLSFNEDEMLAIPEIIETTSNILSPRSSDTSADSSERDSAIIALKTYREKEKLRRRKQRQRIRDELESMRRKDDELSRLLKKMKLHKDTSGEQHSIWKAVALTQRDQRLKSETEQRRLITTVKDQASYIKQLRGLFHTHQNLPSFMNALGTSALSGGIASQLGASDVPVFTSLLQAIDASCASFDDIMNGCGVVAMSLGIVNSTHWNSGSENTQKLLESFNYQHHQCDRKTYSGLGNTENTIAIKYRLWYSGLLLVGSLNRIEFWVFGKHTQKARGYFAGYIQVKQDGVAYDRCQIDLGHSVKFVFVNSQLTLTHPQ</sequence>
<evidence type="ECO:0000313" key="1">
    <source>
        <dbReference type="EMBL" id="POM66142.1"/>
    </source>
</evidence>
<name>A0A2P4XKR6_9STRA</name>
<proteinExistence type="predicted"/>
<evidence type="ECO:0000313" key="2">
    <source>
        <dbReference type="Proteomes" id="UP000237271"/>
    </source>
</evidence>
<organism evidence="1 2">
    <name type="scientific">Phytophthora palmivora</name>
    <dbReference type="NCBI Taxonomy" id="4796"/>
    <lineage>
        <taxon>Eukaryota</taxon>
        <taxon>Sar</taxon>
        <taxon>Stramenopiles</taxon>
        <taxon>Oomycota</taxon>
        <taxon>Peronosporomycetes</taxon>
        <taxon>Peronosporales</taxon>
        <taxon>Peronosporaceae</taxon>
        <taxon>Phytophthora</taxon>
    </lineage>
</organism>
<protein>
    <submittedName>
        <fullName evidence="1">Uncharacterized protein</fullName>
    </submittedName>
</protein>
<comment type="caution">
    <text evidence="1">The sequence shown here is derived from an EMBL/GenBank/DDBJ whole genome shotgun (WGS) entry which is preliminary data.</text>
</comment>